<accession>A0A9R1W6S6</accession>
<proteinExistence type="predicted"/>
<evidence type="ECO:0000313" key="2">
    <source>
        <dbReference type="EMBL" id="KAJ0219425.1"/>
    </source>
</evidence>
<evidence type="ECO:0008006" key="4">
    <source>
        <dbReference type="Google" id="ProtNLM"/>
    </source>
</evidence>
<evidence type="ECO:0000313" key="3">
    <source>
        <dbReference type="Proteomes" id="UP000235145"/>
    </source>
</evidence>
<feature type="compositionally biased region" description="Basic and acidic residues" evidence="1">
    <location>
        <begin position="53"/>
        <end position="71"/>
    </location>
</feature>
<dbReference type="Proteomes" id="UP000235145">
    <property type="component" value="Unassembled WGS sequence"/>
</dbReference>
<dbReference type="EMBL" id="NBSK02000003">
    <property type="protein sequence ID" value="KAJ0219425.1"/>
    <property type="molecule type" value="Genomic_DNA"/>
</dbReference>
<sequence>MGDRGNRGSRGHVVEEIARLQQLVRYLEAQQGRRSDEETETDPNVWEDQENPFAREYRWQPERQPRDLREQRSDPLWNLGIKIKVPEFDGMNDPNVFLDWLQIVERVFDLRDVPEDVKVKLVALKLRKYASLWWENMKKKRAQKRKP</sequence>
<protein>
    <recommendedName>
        <fullName evidence="4">Retrotransposon gag domain-containing protein</fullName>
    </recommendedName>
</protein>
<comment type="caution">
    <text evidence="2">The sequence shown here is derived from an EMBL/GenBank/DDBJ whole genome shotgun (WGS) entry which is preliminary data.</text>
</comment>
<reference evidence="2 3" key="1">
    <citation type="journal article" date="2017" name="Nat. Commun.">
        <title>Genome assembly with in vitro proximity ligation data and whole-genome triplication in lettuce.</title>
        <authorList>
            <person name="Reyes-Chin-Wo S."/>
            <person name="Wang Z."/>
            <person name="Yang X."/>
            <person name="Kozik A."/>
            <person name="Arikit S."/>
            <person name="Song C."/>
            <person name="Xia L."/>
            <person name="Froenicke L."/>
            <person name="Lavelle D.O."/>
            <person name="Truco M.J."/>
            <person name="Xia R."/>
            <person name="Zhu S."/>
            <person name="Xu C."/>
            <person name="Xu H."/>
            <person name="Xu X."/>
            <person name="Cox K."/>
            <person name="Korf I."/>
            <person name="Meyers B.C."/>
            <person name="Michelmore R.W."/>
        </authorList>
    </citation>
    <scope>NUCLEOTIDE SEQUENCE [LARGE SCALE GENOMIC DNA]</scope>
    <source>
        <strain evidence="3">cv. Salinas</strain>
        <tissue evidence="2">Seedlings</tissue>
    </source>
</reference>
<feature type="compositionally biased region" description="Acidic residues" evidence="1">
    <location>
        <begin position="37"/>
        <end position="50"/>
    </location>
</feature>
<gene>
    <name evidence="2" type="ORF">LSAT_V11C300109970</name>
</gene>
<keyword evidence="3" id="KW-1185">Reference proteome</keyword>
<dbReference type="AlphaFoldDB" id="A0A9R1W6S6"/>
<evidence type="ECO:0000256" key="1">
    <source>
        <dbReference type="SAM" id="MobiDB-lite"/>
    </source>
</evidence>
<feature type="region of interest" description="Disordered" evidence="1">
    <location>
        <begin position="29"/>
        <end position="71"/>
    </location>
</feature>
<organism evidence="2 3">
    <name type="scientific">Lactuca sativa</name>
    <name type="common">Garden lettuce</name>
    <dbReference type="NCBI Taxonomy" id="4236"/>
    <lineage>
        <taxon>Eukaryota</taxon>
        <taxon>Viridiplantae</taxon>
        <taxon>Streptophyta</taxon>
        <taxon>Embryophyta</taxon>
        <taxon>Tracheophyta</taxon>
        <taxon>Spermatophyta</taxon>
        <taxon>Magnoliopsida</taxon>
        <taxon>eudicotyledons</taxon>
        <taxon>Gunneridae</taxon>
        <taxon>Pentapetalae</taxon>
        <taxon>asterids</taxon>
        <taxon>campanulids</taxon>
        <taxon>Asterales</taxon>
        <taxon>Asteraceae</taxon>
        <taxon>Cichorioideae</taxon>
        <taxon>Cichorieae</taxon>
        <taxon>Lactucinae</taxon>
        <taxon>Lactuca</taxon>
    </lineage>
</organism>
<name>A0A9R1W6S6_LACSA</name>